<dbReference type="InterPro" id="IPR003890">
    <property type="entry name" value="MIF4G-like_typ-3"/>
</dbReference>
<gene>
    <name evidence="6" type="primary">LOC112691972</name>
</gene>
<keyword evidence="2" id="KW-0396">Initiation factor</keyword>
<comment type="similarity">
    <text evidence="1">Belongs to the eukaryotic initiation factor 4G family.</text>
</comment>
<dbReference type="AlphaFoldDB" id="A0A8B8GH73"/>
<organism evidence="5 6">
    <name type="scientific">Sipha flava</name>
    <name type="common">yellow sugarcane aphid</name>
    <dbReference type="NCBI Taxonomy" id="143950"/>
    <lineage>
        <taxon>Eukaryota</taxon>
        <taxon>Metazoa</taxon>
        <taxon>Ecdysozoa</taxon>
        <taxon>Arthropoda</taxon>
        <taxon>Hexapoda</taxon>
        <taxon>Insecta</taxon>
        <taxon>Pterygota</taxon>
        <taxon>Neoptera</taxon>
        <taxon>Paraneoptera</taxon>
        <taxon>Hemiptera</taxon>
        <taxon>Sternorrhyncha</taxon>
        <taxon>Aphidomorpha</taxon>
        <taxon>Aphidoidea</taxon>
        <taxon>Aphididae</taxon>
        <taxon>Sipha</taxon>
    </lineage>
</organism>
<evidence type="ECO:0000313" key="6">
    <source>
        <dbReference type="RefSeq" id="XP_025422240.1"/>
    </source>
</evidence>
<dbReference type="GeneID" id="112691972"/>
<dbReference type="GO" id="GO:0003743">
    <property type="term" value="F:translation initiation factor activity"/>
    <property type="evidence" value="ECO:0007669"/>
    <property type="project" value="UniProtKB-KW"/>
</dbReference>
<dbReference type="PANTHER" id="PTHR23253:SF9">
    <property type="entry name" value="EUKARYOTIC TRANSLATION INITIATION FACTOR 4 GAMMA 2"/>
    <property type="match status" value="1"/>
</dbReference>
<dbReference type="PANTHER" id="PTHR23253">
    <property type="entry name" value="EUKARYOTIC TRANSLATION INITIATION FACTOR 4 GAMMA"/>
    <property type="match status" value="1"/>
</dbReference>
<evidence type="ECO:0000259" key="4">
    <source>
        <dbReference type="Pfam" id="PF02854"/>
    </source>
</evidence>
<dbReference type="InterPro" id="IPR016024">
    <property type="entry name" value="ARM-type_fold"/>
</dbReference>
<accession>A0A8B8GH73</accession>
<evidence type="ECO:0000313" key="5">
    <source>
        <dbReference type="Proteomes" id="UP000694846"/>
    </source>
</evidence>
<dbReference type="Gene3D" id="1.25.40.180">
    <property type="match status" value="1"/>
</dbReference>
<keyword evidence="3" id="KW-0648">Protein biosynthesis</keyword>
<dbReference type="Proteomes" id="UP000694846">
    <property type="component" value="Unplaced"/>
</dbReference>
<evidence type="ECO:0000256" key="2">
    <source>
        <dbReference type="ARBA" id="ARBA00022540"/>
    </source>
</evidence>
<sequence>MYAKLCSDANKRALEDFGKSRFGFSSVFKYELIKSCNSVLKGAGLLLQTKPHEPCSRADQHPDVRNESASEAFDIEARIRTLGTCRFMGELFMENGFQMMKIILNTVNAFMQANDSHSLECLCVMLSIIGPRFEKVSNTRQNSIDLLFTLARK</sequence>
<dbReference type="OrthoDB" id="6646680at2759"/>
<evidence type="ECO:0000256" key="3">
    <source>
        <dbReference type="ARBA" id="ARBA00022917"/>
    </source>
</evidence>
<dbReference type="GO" id="GO:0016281">
    <property type="term" value="C:eukaryotic translation initiation factor 4F complex"/>
    <property type="evidence" value="ECO:0007669"/>
    <property type="project" value="TreeGrafter"/>
</dbReference>
<protein>
    <submittedName>
        <fullName evidence="6">Uncharacterized protein LOC112691972</fullName>
    </submittedName>
</protein>
<name>A0A8B8GH73_9HEMI</name>
<reference evidence="6" key="1">
    <citation type="submission" date="2025-08" db="UniProtKB">
        <authorList>
            <consortium name="RefSeq"/>
        </authorList>
    </citation>
    <scope>IDENTIFICATION</scope>
    <source>
        <tissue evidence="6">Whole body</tissue>
    </source>
</reference>
<keyword evidence="5" id="KW-1185">Reference proteome</keyword>
<dbReference type="SUPFAM" id="SSF48371">
    <property type="entry name" value="ARM repeat"/>
    <property type="match status" value="1"/>
</dbReference>
<proteinExistence type="inferred from homology"/>
<feature type="domain" description="MIF4G" evidence="4">
    <location>
        <begin position="1"/>
        <end position="143"/>
    </location>
</feature>
<evidence type="ECO:0000256" key="1">
    <source>
        <dbReference type="ARBA" id="ARBA00005775"/>
    </source>
</evidence>
<dbReference type="GO" id="GO:0003729">
    <property type="term" value="F:mRNA binding"/>
    <property type="evidence" value="ECO:0007669"/>
    <property type="project" value="TreeGrafter"/>
</dbReference>
<dbReference type="RefSeq" id="XP_025422240.1">
    <property type="nucleotide sequence ID" value="XM_025566455.1"/>
</dbReference>
<dbReference type="Pfam" id="PF02854">
    <property type="entry name" value="MIF4G"/>
    <property type="match status" value="1"/>
</dbReference>